<evidence type="ECO:0000256" key="5">
    <source>
        <dbReference type="SAM" id="SignalP"/>
    </source>
</evidence>
<evidence type="ECO:0000256" key="1">
    <source>
        <dbReference type="ARBA" id="ARBA00004613"/>
    </source>
</evidence>
<dbReference type="OrthoDB" id="199913at2759"/>
<proteinExistence type="inferred from homology"/>
<dbReference type="AlphaFoldDB" id="A0A9N9SAM3"/>
<dbReference type="Pfam" id="PF00151">
    <property type="entry name" value="Lipase"/>
    <property type="match status" value="1"/>
</dbReference>
<reference evidence="7" key="1">
    <citation type="submission" date="2022-01" db="EMBL/GenBank/DDBJ databases">
        <authorList>
            <person name="King R."/>
        </authorList>
    </citation>
    <scope>NUCLEOTIDE SEQUENCE</scope>
</reference>
<feature type="chain" id="PRO_5040345669" description="Lipase domain-containing protein" evidence="5">
    <location>
        <begin position="18"/>
        <end position="339"/>
    </location>
</feature>
<comment type="similarity">
    <text evidence="2 4">Belongs to the AB hydrolase superfamily. Lipase family.</text>
</comment>
<keyword evidence="3" id="KW-0964">Secreted</keyword>
<dbReference type="InterPro" id="IPR013818">
    <property type="entry name" value="Lipase"/>
</dbReference>
<dbReference type="Proteomes" id="UP001153620">
    <property type="component" value="Chromosome 4"/>
</dbReference>
<name>A0A9N9SAM3_9DIPT</name>
<dbReference type="GO" id="GO:0016298">
    <property type="term" value="F:lipase activity"/>
    <property type="evidence" value="ECO:0007669"/>
    <property type="project" value="InterPro"/>
</dbReference>
<dbReference type="GO" id="GO:0017171">
    <property type="term" value="F:serine hydrolase activity"/>
    <property type="evidence" value="ECO:0007669"/>
    <property type="project" value="TreeGrafter"/>
</dbReference>
<evidence type="ECO:0000313" key="8">
    <source>
        <dbReference type="Proteomes" id="UP001153620"/>
    </source>
</evidence>
<dbReference type="InterPro" id="IPR000734">
    <property type="entry name" value="TAG_lipase"/>
</dbReference>
<gene>
    <name evidence="7" type="ORF">CHIRRI_LOCUS14693</name>
</gene>
<dbReference type="PANTHER" id="PTHR11610:SF150">
    <property type="entry name" value="FI01825P-RELATED"/>
    <property type="match status" value="1"/>
</dbReference>
<evidence type="ECO:0000256" key="2">
    <source>
        <dbReference type="ARBA" id="ARBA00010701"/>
    </source>
</evidence>
<evidence type="ECO:0000313" key="7">
    <source>
        <dbReference type="EMBL" id="CAG9811886.1"/>
    </source>
</evidence>
<dbReference type="GO" id="GO:0005615">
    <property type="term" value="C:extracellular space"/>
    <property type="evidence" value="ECO:0007669"/>
    <property type="project" value="TreeGrafter"/>
</dbReference>
<feature type="domain" description="Lipase" evidence="6">
    <location>
        <begin position="64"/>
        <end position="336"/>
    </location>
</feature>
<dbReference type="EMBL" id="OU895880">
    <property type="protein sequence ID" value="CAG9811886.1"/>
    <property type="molecule type" value="Genomic_DNA"/>
</dbReference>
<keyword evidence="5" id="KW-0732">Signal</keyword>
<protein>
    <recommendedName>
        <fullName evidence="6">Lipase domain-containing protein</fullName>
    </recommendedName>
</protein>
<sequence length="339" mass="36907">MKVIFVIAAVAVCGVLSIPLQQPVVTDFIKHERWSVARNGNGRMHLVDLNPIVAEPEPAFDPITDMFFLLFTRSNPTVGQRITFDVQSIENSNFRRGAETRFLTHGWTSSSESGENIFTRDEFLARADYNVIVVDWSIGASSINYITSRNRVGPVGQVVAQLIDFLDEHGFVSHAQVHAIGISLGAHISGHTGKNTRRGRINAIFGNDPSGPLFTINNPDRLDSSDAVYTEAIHSNVGVLGFDEPITHATFYPNWGGPNQPGCGTDISGACSHARSTFLYAESINSDRFRARQCTGYDQIVARNCPGTGVVVSMGGDSARDVRGVFFLETNAEAPFAMG</sequence>
<dbReference type="InterPro" id="IPR033906">
    <property type="entry name" value="Lipase_N"/>
</dbReference>
<comment type="subcellular location">
    <subcellularLocation>
        <location evidence="1">Secreted</location>
    </subcellularLocation>
</comment>
<dbReference type="PRINTS" id="PR00825">
    <property type="entry name" value="DOLALLERGEN"/>
</dbReference>
<keyword evidence="8" id="KW-1185">Reference proteome</keyword>
<dbReference type="CDD" id="cd00707">
    <property type="entry name" value="Pancreat_lipase_like"/>
    <property type="match status" value="1"/>
</dbReference>
<dbReference type="Gene3D" id="3.40.50.1820">
    <property type="entry name" value="alpha/beta hydrolase"/>
    <property type="match status" value="1"/>
</dbReference>
<accession>A0A9N9SAM3</accession>
<feature type="signal peptide" evidence="5">
    <location>
        <begin position="1"/>
        <end position="17"/>
    </location>
</feature>
<dbReference type="GO" id="GO:0016042">
    <property type="term" value="P:lipid catabolic process"/>
    <property type="evidence" value="ECO:0007669"/>
    <property type="project" value="TreeGrafter"/>
</dbReference>
<evidence type="ECO:0000256" key="3">
    <source>
        <dbReference type="ARBA" id="ARBA00022525"/>
    </source>
</evidence>
<dbReference type="PRINTS" id="PR00821">
    <property type="entry name" value="TAGLIPASE"/>
</dbReference>
<organism evidence="7 8">
    <name type="scientific">Chironomus riparius</name>
    <dbReference type="NCBI Taxonomy" id="315576"/>
    <lineage>
        <taxon>Eukaryota</taxon>
        <taxon>Metazoa</taxon>
        <taxon>Ecdysozoa</taxon>
        <taxon>Arthropoda</taxon>
        <taxon>Hexapoda</taxon>
        <taxon>Insecta</taxon>
        <taxon>Pterygota</taxon>
        <taxon>Neoptera</taxon>
        <taxon>Endopterygota</taxon>
        <taxon>Diptera</taxon>
        <taxon>Nematocera</taxon>
        <taxon>Chironomoidea</taxon>
        <taxon>Chironomidae</taxon>
        <taxon>Chironominae</taxon>
        <taxon>Chironomus</taxon>
    </lineage>
</organism>
<dbReference type="InterPro" id="IPR002334">
    <property type="entry name" value="Allerg_PlipaseA1"/>
</dbReference>
<evidence type="ECO:0000259" key="6">
    <source>
        <dbReference type="Pfam" id="PF00151"/>
    </source>
</evidence>
<dbReference type="FunFam" id="3.40.50.1820:FF:000076">
    <property type="entry name" value="phospholipase A1"/>
    <property type="match status" value="1"/>
</dbReference>
<dbReference type="SUPFAM" id="SSF53474">
    <property type="entry name" value="alpha/beta-Hydrolases"/>
    <property type="match status" value="1"/>
</dbReference>
<dbReference type="PANTHER" id="PTHR11610">
    <property type="entry name" value="LIPASE"/>
    <property type="match status" value="1"/>
</dbReference>
<dbReference type="InterPro" id="IPR029058">
    <property type="entry name" value="AB_hydrolase_fold"/>
</dbReference>
<reference evidence="7" key="2">
    <citation type="submission" date="2022-10" db="EMBL/GenBank/DDBJ databases">
        <authorList>
            <consortium name="ENA_rothamsted_submissions"/>
            <consortium name="culmorum"/>
            <person name="King R."/>
        </authorList>
    </citation>
    <scope>NUCLEOTIDE SEQUENCE</scope>
</reference>
<evidence type="ECO:0000256" key="4">
    <source>
        <dbReference type="RuleBase" id="RU004262"/>
    </source>
</evidence>